<reference evidence="1 2" key="1">
    <citation type="submission" date="2019-06" db="EMBL/GenBank/DDBJ databases">
        <title>WGS assembly of Gossypium darwinii.</title>
        <authorList>
            <person name="Chen Z.J."/>
            <person name="Sreedasyam A."/>
            <person name="Ando A."/>
            <person name="Song Q."/>
            <person name="De L."/>
            <person name="Hulse-Kemp A."/>
            <person name="Ding M."/>
            <person name="Ye W."/>
            <person name="Kirkbride R."/>
            <person name="Jenkins J."/>
            <person name="Plott C."/>
            <person name="Lovell J."/>
            <person name="Lin Y.-M."/>
            <person name="Vaughn R."/>
            <person name="Liu B."/>
            <person name="Li W."/>
            <person name="Simpson S."/>
            <person name="Scheffler B."/>
            <person name="Saski C."/>
            <person name="Grover C."/>
            <person name="Hu G."/>
            <person name="Conover J."/>
            <person name="Carlson J."/>
            <person name="Shu S."/>
            <person name="Boston L."/>
            <person name="Williams M."/>
            <person name="Peterson D."/>
            <person name="Mcgee K."/>
            <person name="Jones D."/>
            <person name="Wendel J."/>
            <person name="Stelly D."/>
            <person name="Grimwood J."/>
            <person name="Schmutz J."/>
        </authorList>
    </citation>
    <scope>NUCLEOTIDE SEQUENCE [LARGE SCALE GENOMIC DNA]</scope>
    <source>
        <strain evidence="1">1808015.09</strain>
    </source>
</reference>
<accession>A0A5D2EVN3</accession>
<evidence type="ECO:0000313" key="1">
    <source>
        <dbReference type="EMBL" id="TYG97191.1"/>
    </source>
</evidence>
<sequence length="95" mass="10938">MKMIKQLMFEEATQGFPMNGWSGSEQKIIFNVAVGYMRDSEGVPLTWLLILLNVTVYFLIQSSDLNNEMLYLLSRQHTSYNFIILSNTVIISNII</sequence>
<evidence type="ECO:0000313" key="2">
    <source>
        <dbReference type="Proteomes" id="UP000323506"/>
    </source>
</evidence>
<protein>
    <submittedName>
        <fullName evidence="1">Uncharacterized protein</fullName>
    </submittedName>
</protein>
<proteinExistence type="predicted"/>
<dbReference type="Proteomes" id="UP000323506">
    <property type="component" value="Chromosome A10"/>
</dbReference>
<name>A0A5D2EVN3_GOSDA</name>
<dbReference type="EMBL" id="CM017697">
    <property type="protein sequence ID" value="TYG97191.1"/>
    <property type="molecule type" value="Genomic_DNA"/>
</dbReference>
<keyword evidence="2" id="KW-1185">Reference proteome</keyword>
<dbReference type="AlphaFoldDB" id="A0A5D2EVN3"/>
<organism evidence="1 2">
    <name type="scientific">Gossypium darwinii</name>
    <name type="common">Darwin's cotton</name>
    <name type="synonym">Gossypium barbadense var. darwinii</name>
    <dbReference type="NCBI Taxonomy" id="34276"/>
    <lineage>
        <taxon>Eukaryota</taxon>
        <taxon>Viridiplantae</taxon>
        <taxon>Streptophyta</taxon>
        <taxon>Embryophyta</taxon>
        <taxon>Tracheophyta</taxon>
        <taxon>Spermatophyta</taxon>
        <taxon>Magnoliopsida</taxon>
        <taxon>eudicotyledons</taxon>
        <taxon>Gunneridae</taxon>
        <taxon>Pentapetalae</taxon>
        <taxon>rosids</taxon>
        <taxon>malvids</taxon>
        <taxon>Malvales</taxon>
        <taxon>Malvaceae</taxon>
        <taxon>Malvoideae</taxon>
        <taxon>Gossypium</taxon>
    </lineage>
</organism>
<gene>
    <name evidence="1" type="ORF">ES288_A10G018500v1</name>
</gene>